<reference evidence="9" key="1">
    <citation type="submission" date="2018-05" db="EMBL/GenBank/DDBJ databases">
        <title>Draft genome sequence of Stemphylium lycopersici strain CIDEFI 213.</title>
        <authorList>
            <person name="Medina R."/>
            <person name="Franco M.E.E."/>
            <person name="Lucentini C.G."/>
            <person name="Saparrat M.C.N."/>
            <person name="Balatti P.A."/>
        </authorList>
    </citation>
    <scope>NUCLEOTIDE SEQUENCE [LARGE SCALE GENOMIC DNA]</scope>
    <source>
        <strain evidence="9">CIDEFI 213</strain>
    </source>
</reference>
<feature type="domain" description="FAD-binding PCMH-type" evidence="7">
    <location>
        <begin position="60"/>
        <end position="233"/>
    </location>
</feature>
<name>A0A364MU61_STELY</name>
<keyword evidence="4" id="KW-0274">FAD</keyword>
<organism evidence="8 9">
    <name type="scientific">Stemphylium lycopersici</name>
    <name type="common">Tomato gray leaf spot disease fungus</name>
    <name type="synonym">Thyrospora lycopersici</name>
    <dbReference type="NCBI Taxonomy" id="183478"/>
    <lineage>
        <taxon>Eukaryota</taxon>
        <taxon>Fungi</taxon>
        <taxon>Dikarya</taxon>
        <taxon>Ascomycota</taxon>
        <taxon>Pezizomycotina</taxon>
        <taxon>Dothideomycetes</taxon>
        <taxon>Pleosporomycetidae</taxon>
        <taxon>Pleosporales</taxon>
        <taxon>Pleosporineae</taxon>
        <taxon>Pleosporaceae</taxon>
        <taxon>Stemphylium</taxon>
    </lineage>
</organism>
<dbReference type="GO" id="GO:0016491">
    <property type="term" value="F:oxidoreductase activity"/>
    <property type="evidence" value="ECO:0007669"/>
    <property type="project" value="UniProtKB-KW"/>
</dbReference>
<dbReference type="GO" id="GO:0071949">
    <property type="term" value="F:FAD binding"/>
    <property type="evidence" value="ECO:0007669"/>
    <property type="project" value="InterPro"/>
</dbReference>
<keyword evidence="5" id="KW-0560">Oxidoreductase</keyword>
<dbReference type="Pfam" id="PF08031">
    <property type="entry name" value="BBE"/>
    <property type="match status" value="1"/>
</dbReference>
<gene>
    <name evidence="8" type="ORF">DDE83_008417</name>
</gene>
<proteinExistence type="inferred from homology"/>
<evidence type="ECO:0000256" key="2">
    <source>
        <dbReference type="ARBA" id="ARBA00005466"/>
    </source>
</evidence>
<dbReference type="STRING" id="183478.A0A364MU61"/>
<accession>A0A364MU61</accession>
<dbReference type="OrthoDB" id="415825at2759"/>
<feature type="signal peptide" evidence="6">
    <location>
        <begin position="1"/>
        <end position="20"/>
    </location>
</feature>
<evidence type="ECO:0000256" key="4">
    <source>
        <dbReference type="ARBA" id="ARBA00022827"/>
    </source>
</evidence>
<evidence type="ECO:0000256" key="3">
    <source>
        <dbReference type="ARBA" id="ARBA00022630"/>
    </source>
</evidence>
<evidence type="ECO:0000256" key="1">
    <source>
        <dbReference type="ARBA" id="ARBA00001974"/>
    </source>
</evidence>
<comment type="cofactor">
    <cofactor evidence="1">
        <name>FAD</name>
        <dbReference type="ChEBI" id="CHEBI:57692"/>
    </cofactor>
</comment>
<evidence type="ECO:0000313" key="8">
    <source>
        <dbReference type="EMBL" id="RAR02874.1"/>
    </source>
</evidence>
<dbReference type="Pfam" id="PF01565">
    <property type="entry name" value="FAD_binding_4"/>
    <property type="match status" value="1"/>
</dbReference>
<evidence type="ECO:0000256" key="5">
    <source>
        <dbReference type="ARBA" id="ARBA00023002"/>
    </source>
</evidence>
<evidence type="ECO:0000313" key="9">
    <source>
        <dbReference type="Proteomes" id="UP000249619"/>
    </source>
</evidence>
<dbReference type="Gene3D" id="3.30.465.10">
    <property type="match status" value="1"/>
</dbReference>
<dbReference type="PROSITE" id="PS51387">
    <property type="entry name" value="FAD_PCMH"/>
    <property type="match status" value="1"/>
</dbReference>
<dbReference type="PANTHER" id="PTHR42973:SF39">
    <property type="entry name" value="FAD-BINDING PCMH-TYPE DOMAIN-CONTAINING PROTEIN"/>
    <property type="match status" value="1"/>
</dbReference>
<dbReference type="Proteomes" id="UP000249619">
    <property type="component" value="Unassembled WGS sequence"/>
</dbReference>
<dbReference type="InterPro" id="IPR012951">
    <property type="entry name" value="BBE"/>
</dbReference>
<keyword evidence="3" id="KW-0285">Flavoprotein</keyword>
<dbReference type="InterPro" id="IPR050416">
    <property type="entry name" value="FAD-linked_Oxidoreductase"/>
</dbReference>
<dbReference type="InterPro" id="IPR016169">
    <property type="entry name" value="FAD-bd_PCMH_sub2"/>
</dbReference>
<dbReference type="InterPro" id="IPR006094">
    <property type="entry name" value="Oxid_FAD_bind_N"/>
</dbReference>
<evidence type="ECO:0000259" key="7">
    <source>
        <dbReference type="PROSITE" id="PS51387"/>
    </source>
</evidence>
<keyword evidence="9" id="KW-1185">Reference proteome</keyword>
<dbReference type="InterPro" id="IPR036318">
    <property type="entry name" value="FAD-bd_PCMH-like_sf"/>
</dbReference>
<dbReference type="Gene3D" id="3.40.462.20">
    <property type="match status" value="1"/>
</dbReference>
<dbReference type="AlphaFoldDB" id="A0A364MU61"/>
<dbReference type="SUPFAM" id="SSF56176">
    <property type="entry name" value="FAD-binding/transporter-associated domain-like"/>
    <property type="match status" value="1"/>
</dbReference>
<evidence type="ECO:0000256" key="6">
    <source>
        <dbReference type="SAM" id="SignalP"/>
    </source>
</evidence>
<dbReference type="InterPro" id="IPR016166">
    <property type="entry name" value="FAD-bd_PCMH"/>
</dbReference>
<protein>
    <submittedName>
        <fullName evidence="8">FAD-binding domain-containing protein</fullName>
    </submittedName>
</protein>
<comment type="similarity">
    <text evidence="2">Belongs to the oxygen-dependent FAD-linked oxidoreductase family.</text>
</comment>
<keyword evidence="6" id="KW-0732">Signal</keyword>
<comment type="caution">
    <text evidence="8">The sequence shown here is derived from an EMBL/GenBank/DDBJ whole genome shotgun (WGS) entry which is preliminary data.</text>
</comment>
<sequence>MAPLASFVLIASTLAQHVLAVTSQQIHADLAKSLSSGSEVILTSDPSYPTDFTQRWTIYSKADPAYTVAAKPATVKDVQKIVQYASKNKVPFLATGGGHGYTTSLSGLRDALNIDLSNFRKATVDAAANTMTIGAATIFADMYDPLYAAGKQMPSGGSSSPSIIGVTLGGGIGPLTGEYGLLIDSLLSVEMVTGSGKILTASATENADLFWGMRGAGVNFGIVTSATYRVYDTLNNGMVYNADLVFDPEKNGTIFKILQTYQGTQDDKLAISIASSVRNNVPEIDVSAIYFGTKEEGDAAIKTFLDQEPRSSNISVIPYNQLVYVANFGGDVFARTKGVRADMWGYQINDISVSTLSDAYTKFINFILANPEFDNSATWLLEKFGLGVTATIPDDSTAFAWRQTVAYGFIEYNLPENVTEEMTTMVDTFAEKHHADLISGCGNPGGNVFPNYARGFEKPEQIYGKLKLPKLRSLKKKYDPKGLFNFYNSFE</sequence>
<dbReference type="PANTHER" id="PTHR42973">
    <property type="entry name" value="BINDING OXIDOREDUCTASE, PUTATIVE (AFU_ORTHOLOGUE AFUA_1G17690)-RELATED"/>
    <property type="match status" value="1"/>
</dbReference>
<dbReference type="EMBL" id="QGDH01000198">
    <property type="protein sequence ID" value="RAR02874.1"/>
    <property type="molecule type" value="Genomic_DNA"/>
</dbReference>
<feature type="chain" id="PRO_5016819142" evidence="6">
    <location>
        <begin position="21"/>
        <end position="491"/>
    </location>
</feature>